<dbReference type="PANTHER" id="PTHR43540:SF9">
    <property type="entry name" value="FAMILY HYDROLASE, PUTATIVE (AFU_ORTHOLOGUE AFUA_2G08700)-RELATED"/>
    <property type="match status" value="1"/>
</dbReference>
<dbReference type="GO" id="GO:0016787">
    <property type="term" value="F:hydrolase activity"/>
    <property type="evidence" value="ECO:0007669"/>
    <property type="project" value="UniProtKB-KW"/>
</dbReference>
<reference evidence="3 4" key="1">
    <citation type="submission" date="2012-10" db="EMBL/GenBank/DDBJ databases">
        <title>Genome sequencing of Tanticharoenia sakaeratensis NBRC 103193.</title>
        <authorList>
            <person name="Azuma Y."/>
            <person name="Hadano H."/>
            <person name="Hirakawa H."/>
            <person name="Matsushita K."/>
        </authorList>
    </citation>
    <scope>NUCLEOTIDE SEQUENCE [LARGE SCALE GENOMIC DNA]</scope>
    <source>
        <strain evidence="3 4">NBRC 103193</strain>
    </source>
</reference>
<dbReference type="AlphaFoldDB" id="A0A0D6MLP1"/>
<dbReference type="InterPro" id="IPR036380">
    <property type="entry name" value="Isochorismatase-like_sf"/>
</dbReference>
<accession>A0A0D6MLP1</accession>
<dbReference type="SUPFAM" id="SSF52499">
    <property type="entry name" value="Isochorismatase-like hydrolases"/>
    <property type="match status" value="1"/>
</dbReference>
<keyword evidence="1 3" id="KW-0378">Hydrolase</keyword>
<dbReference type="Gene3D" id="3.40.50.850">
    <property type="entry name" value="Isochorismatase-like"/>
    <property type="match status" value="1"/>
</dbReference>
<gene>
    <name evidence="3" type="ORF">Tasa_019_036</name>
</gene>
<dbReference type="RefSeq" id="WP_048848893.1">
    <property type="nucleotide sequence ID" value="NZ_BALE01000019.1"/>
</dbReference>
<feature type="domain" description="Isochorismatase-like" evidence="2">
    <location>
        <begin position="47"/>
        <end position="245"/>
    </location>
</feature>
<keyword evidence="4" id="KW-1185">Reference proteome</keyword>
<evidence type="ECO:0000313" key="3">
    <source>
        <dbReference type="EMBL" id="GAN54351.1"/>
    </source>
</evidence>
<protein>
    <submittedName>
        <fullName evidence="3">Peroxyureidoacrylate/ureidoacrylate amidohydrolase RutB</fullName>
    </submittedName>
</protein>
<evidence type="ECO:0000259" key="2">
    <source>
        <dbReference type="Pfam" id="PF00857"/>
    </source>
</evidence>
<dbReference type="PANTHER" id="PTHR43540">
    <property type="entry name" value="PEROXYUREIDOACRYLATE/UREIDOACRYLATE AMIDOHYDROLASE-RELATED"/>
    <property type="match status" value="1"/>
</dbReference>
<dbReference type="InterPro" id="IPR000868">
    <property type="entry name" value="Isochorismatase-like_dom"/>
</dbReference>
<dbReference type="CDD" id="cd00431">
    <property type="entry name" value="cysteine_hydrolases"/>
    <property type="match status" value="1"/>
</dbReference>
<evidence type="ECO:0000313" key="4">
    <source>
        <dbReference type="Proteomes" id="UP000032679"/>
    </source>
</evidence>
<dbReference type="InterPro" id="IPR050272">
    <property type="entry name" value="Isochorismatase-like_hydrls"/>
</dbReference>
<dbReference type="Pfam" id="PF00857">
    <property type="entry name" value="Isochorismatase"/>
    <property type="match status" value="1"/>
</dbReference>
<dbReference type="EMBL" id="BALE01000019">
    <property type="protein sequence ID" value="GAN54351.1"/>
    <property type="molecule type" value="Genomic_DNA"/>
</dbReference>
<proteinExistence type="predicted"/>
<evidence type="ECO:0000256" key="1">
    <source>
        <dbReference type="ARBA" id="ARBA00022801"/>
    </source>
</evidence>
<dbReference type="OrthoDB" id="9807387at2"/>
<dbReference type="STRING" id="1231623.Tasa_019_036"/>
<organism evidence="3 4">
    <name type="scientific">Tanticharoenia sakaeratensis NBRC 103193</name>
    <dbReference type="NCBI Taxonomy" id="1231623"/>
    <lineage>
        <taxon>Bacteria</taxon>
        <taxon>Pseudomonadati</taxon>
        <taxon>Pseudomonadota</taxon>
        <taxon>Alphaproteobacteria</taxon>
        <taxon>Acetobacterales</taxon>
        <taxon>Acetobacteraceae</taxon>
        <taxon>Tanticharoenia</taxon>
    </lineage>
</organism>
<comment type="caution">
    <text evidence="3">The sequence shown here is derived from an EMBL/GenBank/DDBJ whole genome shotgun (WGS) entry which is preliminary data.</text>
</comment>
<sequence>MTRLGSVAANSWGVSHTAVDLVRPIVTPRPVSLPATPQTLTFDLARSAIIVIDMQNDFCHPDGWLASIGVDIAPARAPIEPLAALLPALRRNGVPVIWLNWGNRSDRLNLPPSLLHVYDPAGQGNGLGAALGGEDRHVLEHGSWNAAIVDELSPEPSDIHVAKYRMSGFWDTPLESILRNLRCDTLLFAGVNSDQCVLSTLTDAACIGYDCIMLDDCAATTSPGFCADATRYNVRQCYGAVATGADLITALT</sequence>
<dbReference type="Proteomes" id="UP000032679">
    <property type="component" value="Unassembled WGS sequence"/>
</dbReference>
<name>A0A0D6MLP1_9PROT</name>